<dbReference type="GO" id="GO:0003677">
    <property type="term" value="F:DNA binding"/>
    <property type="evidence" value="ECO:0007669"/>
    <property type="project" value="InterPro"/>
</dbReference>
<dbReference type="SUPFAM" id="SSF64268">
    <property type="entry name" value="PX domain"/>
    <property type="match status" value="1"/>
</dbReference>
<evidence type="ECO:0000256" key="2">
    <source>
        <dbReference type="ARBA" id="ARBA00007092"/>
    </source>
</evidence>
<feature type="binding site" evidence="16">
    <location>
        <position position="360"/>
    </location>
    <ligand>
        <name>Mg(2+)</name>
        <dbReference type="ChEBI" id="CHEBI:18420"/>
        <label>1</label>
    </ligand>
</feature>
<dbReference type="InterPro" id="IPR015932">
    <property type="entry name" value="Aconitase_dom2"/>
</dbReference>
<dbReference type="Proteomes" id="UP000306954">
    <property type="component" value="Unassembled WGS sequence"/>
</dbReference>
<evidence type="ECO:0000256" key="9">
    <source>
        <dbReference type="ARBA" id="ARBA00022946"/>
    </source>
</evidence>
<dbReference type="InterPro" id="IPR050926">
    <property type="entry name" value="Aconitase/IPM_isomerase"/>
</dbReference>
<feature type="region of interest" description="Disordered" evidence="19">
    <location>
        <begin position="431"/>
        <end position="490"/>
    </location>
</feature>
<dbReference type="InterPro" id="IPR010666">
    <property type="entry name" value="Znf_GRF"/>
</dbReference>
<feature type="compositionally biased region" description="Low complexity" evidence="19">
    <location>
        <begin position="437"/>
        <end position="449"/>
    </location>
</feature>
<keyword evidence="7" id="KW-0862">Zinc</keyword>
<feature type="binding site" evidence="16">
    <location>
        <position position="257"/>
    </location>
    <ligand>
        <name>Mg(2+)</name>
        <dbReference type="ChEBI" id="CHEBI:18420"/>
        <label>1</label>
    </ligand>
</feature>
<dbReference type="GO" id="GO:0003994">
    <property type="term" value="F:aconitate hydratase activity"/>
    <property type="evidence" value="ECO:0007669"/>
    <property type="project" value="InterPro"/>
</dbReference>
<dbReference type="InterPro" id="IPR036008">
    <property type="entry name" value="Aconitase_4Fe-4S_dom"/>
</dbReference>
<dbReference type="SUPFAM" id="SSF52016">
    <property type="entry name" value="LeuD/IlvD-like"/>
    <property type="match status" value="1"/>
</dbReference>
<dbReference type="GO" id="GO:0005829">
    <property type="term" value="C:cytosol"/>
    <property type="evidence" value="ECO:0007669"/>
    <property type="project" value="TreeGrafter"/>
</dbReference>
<evidence type="ECO:0000256" key="10">
    <source>
        <dbReference type="ARBA" id="ARBA00023004"/>
    </source>
</evidence>
<keyword evidence="6" id="KW-0378">Hydrolase</keyword>
<feature type="binding site" evidence="16">
    <location>
        <position position="255"/>
    </location>
    <ligand>
        <name>Mg(2+)</name>
        <dbReference type="ChEBI" id="CHEBI:18420"/>
        <label>1</label>
    </ligand>
</feature>
<evidence type="ECO:0000256" key="1">
    <source>
        <dbReference type="ARBA" id="ARBA00004173"/>
    </source>
</evidence>
<evidence type="ECO:0000256" key="18">
    <source>
        <dbReference type="PROSITE-ProRule" id="PRU01343"/>
    </source>
</evidence>
<dbReference type="SUPFAM" id="SSF53732">
    <property type="entry name" value="Aconitase iron-sulfur domain"/>
    <property type="match status" value="1"/>
</dbReference>
<dbReference type="GO" id="GO:0051539">
    <property type="term" value="F:4 iron, 4 sulfur cluster binding"/>
    <property type="evidence" value="ECO:0007669"/>
    <property type="project" value="InterPro"/>
</dbReference>
<feature type="active site" description="Proton acceptor" evidence="15">
    <location>
        <position position="361"/>
    </location>
</feature>
<feature type="active site" description="Proton donor/acceptor" evidence="15">
    <location>
        <position position="255"/>
    </location>
</feature>
<gene>
    <name evidence="21" type="ORF">E3P90_03948</name>
</gene>
<feature type="domain" description="GRF-type" evidence="20">
    <location>
        <begin position="508"/>
        <end position="556"/>
    </location>
</feature>
<keyword evidence="8 16" id="KW-0460">Magnesium</keyword>
<feature type="site" description="Important for catalytic activity" evidence="17">
    <location>
        <position position="335"/>
    </location>
</feature>
<dbReference type="PANTHER" id="PTHR43160:SF2">
    <property type="entry name" value="HOMOCITRATE DEHYDRATASE, MITOCHONDRIAL"/>
    <property type="match status" value="1"/>
</dbReference>
<keyword evidence="16" id="KW-0464">Manganese</keyword>
<evidence type="ECO:0000259" key="20">
    <source>
        <dbReference type="PROSITE" id="PS51999"/>
    </source>
</evidence>
<evidence type="ECO:0000256" key="7">
    <source>
        <dbReference type="ARBA" id="ARBA00022833"/>
    </source>
</evidence>
<reference evidence="21 22" key="1">
    <citation type="submission" date="2019-03" db="EMBL/GenBank/DDBJ databases">
        <title>Sequencing 23 genomes of Wallemia ichthyophaga.</title>
        <authorList>
            <person name="Gostincar C."/>
        </authorList>
    </citation>
    <scope>NUCLEOTIDE SEQUENCE [LARGE SCALE GENOMIC DNA]</scope>
    <source>
        <strain evidence="21 22">EXF-8621</strain>
    </source>
</reference>
<evidence type="ECO:0000256" key="4">
    <source>
        <dbReference type="ARBA" id="ARBA00022723"/>
    </source>
</evidence>
<sequence length="1590" mass="176564">MALDCVILRNQCFQVECANCNKQTWSGCGLHKNAVLEKIPKEDRCSCKNTFKNPPIDVDDLNAMRILSWNINGTRRILRNYQNCDDMLRSLDADIVCVQETKMLKGAVNSSQAILHGFDSYWSFCHSRSYSGVCIYTRYKALAAEEGLSGGYTTYSLSLPPLAYNQRVQPVSEIHKHNDDTLLAHNYHPENTNIKQLDTEGRALVLDFGFFVLINVYCPAEGENRGHYKHSFHEMLFERVKQLKDAGRQVILLGDLNVAHRPFDHCDGIDLTRTDTGRMEFAAKYTRKWMDRLVSHSDSPLVDVARLLHPNKEGMFTCWNQVINARPSNYGTRIDYVLVTPGLLPWIKEAEIAPHVYNSDHCPVYIDLHDEMVIKDGNGERAVRLIDLLPPADTSTPPLCAANWDEFNGKQTSLAGFLKVGKRSQAINESALQNGPQSQSQSQSQLQQESTKHSPQQPKIESFFQPRTRTLDDTHTTPSSPRKYRKDNDTATKTAWKALMAPKKVPKCKVHKEDCKEYTVNKPGPNKGKQFWLCKRDVGPGYDASGSSNFDNLDKQLRGLDSGVVTIPPKHLLRFRQSTNEPVIKERVDGFNKYLHFIISSRNPIWRDSREFKAFICLQAQTRGAFNWMESYRTLSNQLRVLKGLVYKSDKSARRELFVCLAKLRELQLNLDTTKQSISSNEFNSRHQLLLSLVDQVDLIELMLKDTSKQNKQTEQPKTLSFNRQSKPVETEETRPLDSTQLHTLQSTKMASQDTQIEQISLRLQRQLEMGLAINSEVAQHNELLDSLDGSLNNFDSFCSNQPRSICNPVAGEMRNLLKLKDCTSITPNYASLSSKLSKVRQLLGNEAKLTLAEKILYSHLHSPEDSLAGKTHSSLRGQAYLKLSPDRVAMQDASAQMALLQFMTCGLSTTAVPTSIHCDHLIQAYEGAAADLKRSIVSNKEVFDFLESASKKYGIEFWKPGSGIIHQLVLENYAAPGMLMLGTDSHTPNAGGMGMLAIGVGGADAVDGMSGTPWELKAPKVIGVKLTGEMNGWTTPKDLILHLAGKLTVKGGTGSILEYFGPGLNTQSCTGLATIANMGAEVGATTSTFPYSQSMRSYLHATGRGPVAEAADDVNAQHSFLKADAGAEYDDVIEINLSELEPHINGPFTPDLSTPLSKFSAMVKENNWPSTLSAGLIGSCTNSSYEDMSRVESIANQAKNANRIAAVPFMVTPGSELIRATIERDGVQSTLETVGATVLANACGPCIGQWDRKEAQSEDNAILTSFNRNFKARNDGNMKTMNFLASPEIVTAMTIAGNMTFNPMTDTIPAEGEKKALKFEPPHGTFLPADGFEVGDETFSPRPTPQPIPETEVNIDKSSNRLEILEPFESHFENSEQPTELSGLQCLMRVRGKCTTDHISAAGPWLKYKGHLSNISENTLMTAVNDENGNVNSAYDFFNGKYNTIPNVGKEYKRERKPWMLVVDENYGEGSAREHASMQPRWLGCAIVLGRSLARIHETNLKKQGILPLTFANKEDYSKIDAGDDISTQGLVELFGGALDTPLSVNVEKKDGRKLSIPVNHTMSVDQLTWLRYGSALNAIAAAAKKRQE</sequence>
<comment type="cofactor">
    <cofactor evidence="16">
        <name>Mg(2+)</name>
        <dbReference type="ChEBI" id="CHEBI:18420"/>
    </cofactor>
    <cofactor evidence="16">
        <name>Mn(2+)</name>
        <dbReference type="ChEBI" id="CHEBI:29035"/>
    </cofactor>
    <text evidence="16">Probably binds two magnesium or manganese ions per subunit.</text>
</comment>
<dbReference type="InterPro" id="IPR004808">
    <property type="entry name" value="AP_endonuc_1"/>
</dbReference>
<dbReference type="FunFam" id="3.40.1060.10:FF:000001">
    <property type="entry name" value="Aconitate hydratase, mitochondrial"/>
    <property type="match status" value="1"/>
</dbReference>
<keyword evidence="10" id="KW-0408">Iron</keyword>
<feature type="binding site" evidence="16">
    <location>
        <position position="100"/>
    </location>
    <ligand>
        <name>Mg(2+)</name>
        <dbReference type="ChEBI" id="CHEBI:18420"/>
        <label>1</label>
    </ligand>
</feature>
<keyword evidence="11" id="KW-0411">Iron-sulfur</keyword>
<dbReference type="EMBL" id="SPOF01000079">
    <property type="protein sequence ID" value="TIB07708.1"/>
    <property type="molecule type" value="Genomic_DNA"/>
</dbReference>
<dbReference type="NCBIfam" id="NF005558">
    <property type="entry name" value="PRK07229.1"/>
    <property type="match status" value="1"/>
</dbReference>
<evidence type="ECO:0000256" key="3">
    <source>
        <dbReference type="ARBA" id="ARBA00013541"/>
    </source>
</evidence>
<dbReference type="Gene3D" id="3.20.19.10">
    <property type="entry name" value="Aconitase, domain 4"/>
    <property type="match status" value="1"/>
</dbReference>
<dbReference type="PROSITE" id="PS00726">
    <property type="entry name" value="AP_NUCLEASE_F1_1"/>
    <property type="match status" value="1"/>
</dbReference>
<evidence type="ECO:0000256" key="12">
    <source>
        <dbReference type="ARBA" id="ARBA00023128"/>
    </source>
</evidence>
<evidence type="ECO:0000256" key="15">
    <source>
        <dbReference type="PIRSR" id="PIRSR604808-1"/>
    </source>
</evidence>
<keyword evidence="9" id="KW-0809">Transit peptide</keyword>
<dbReference type="NCBIfam" id="TIGR00633">
    <property type="entry name" value="xth"/>
    <property type="match status" value="1"/>
</dbReference>
<dbReference type="PROSITE" id="PS51999">
    <property type="entry name" value="ZF_GRF"/>
    <property type="match status" value="1"/>
</dbReference>
<organism evidence="21 22">
    <name type="scientific">Wallemia ichthyophaga</name>
    <dbReference type="NCBI Taxonomy" id="245174"/>
    <lineage>
        <taxon>Eukaryota</taxon>
        <taxon>Fungi</taxon>
        <taxon>Dikarya</taxon>
        <taxon>Basidiomycota</taxon>
        <taxon>Wallemiomycotina</taxon>
        <taxon>Wallemiomycetes</taxon>
        <taxon>Wallemiales</taxon>
        <taxon>Wallemiaceae</taxon>
        <taxon>Wallemia</taxon>
    </lineage>
</organism>
<dbReference type="GO" id="GO:0004519">
    <property type="term" value="F:endonuclease activity"/>
    <property type="evidence" value="ECO:0007669"/>
    <property type="project" value="InterPro"/>
</dbReference>
<feature type="active site" evidence="15">
    <location>
        <position position="217"/>
    </location>
</feature>
<feature type="site" description="Interaction with DNA substrate" evidence="17">
    <location>
        <position position="361"/>
    </location>
</feature>
<dbReference type="PRINTS" id="PR00415">
    <property type="entry name" value="ACONITASE"/>
</dbReference>
<feature type="binding site" evidence="16">
    <location>
        <position position="70"/>
    </location>
    <ligand>
        <name>Mg(2+)</name>
        <dbReference type="ChEBI" id="CHEBI:18420"/>
        <label>1</label>
    </ligand>
</feature>
<dbReference type="Gene3D" id="1.20.5.110">
    <property type="match status" value="1"/>
</dbReference>
<evidence type="ECO:0000256" key="8">
    <source>
        <dbReference type="ARBA" id="ARBA00022842"/>
    </source>
</evidence>
<dbReference type="SUPFAM" id="SSF56219">
    <property type="entry name" value="DNase I-like"/>
    <property type="match status" value="1"/>
</dbReference>
<dbReference type="GO" id="GO:0005739">
    <property type="term" value="C:mitochondrion"/>
    <property type="evidence" value="ECO:0007669"/>
    <property type="project" value="UniProtKB-SubCell"/>
</dbReference>
<dbReference type="PROSITE" id="PS51435">
    <property type="entry name" value="AP_NUCLEASE_F1_4"/>
    <property type="match status" value="1"/>
</dbReference>
<comment type="similarity">
    <text evidence="2">Belongs to the DNA repair enzymes AP/ExoA family.</text>
</comment>
<feature type="region of interest" description="Disordered" evidence="19">
    <location>
        <begin position="710"/>
        <end position="738"/>
    </location>
</feature>
<dbReference type="InterPro" id="IPR000573">
    <property type="entry name" value="AconitaseA/IPMdHydase_ssu_swvl"/>
</dbReference>
<dbReference type="InterPro" id="IPR036871">
    <property type="entry name" value="PX_dom_sf"/>
</dbReference>
<comment type="caution">
    <text evidence="21">The sequence shown here is derived from an EMBL/GenBank/DDBJ whole genome shotgun (WGS) entry which is preliminary data.</text>
</comment>
<comment type="subcellular location">
    <subcellularLocation>
        <location evidence="1">Mitochondrion</location>
    </subcellularLocation>
</comment>
<dbReference type="PANTHER" id="PTHR43160">
    <property type="entry name" value="ACONITATE HYDRATASE B"/>
    <property type="match status" value="1"/>
</dbReference>
<dbReference type="InterPro" id="IPR015928">
    <property type="entry name" value="Aconitase/3IPM_dehydase_swvl"/>
</dbReference>
<dbReference type="GO" id="GO:0035091">
    <property type="term" value="F:phosphatidylinositol binding"/>
    <property type="evidence" value="ECO:0007669"/>
    <property type="project" value="InterPro"/>
</dbReference>
<dbReference type="InterPro" id="IPR020847">
    <property type="entry name" value="AP_endonuclease_F1_BS"/>
</dbReference>
<dbReference type="GO" id="GO:0016787">
    <property type="term" value="F:hydrolase activity"/>
    <property type="evidence" value="ECO:0007669"/>
    <property type="project" value="UniProtKB-KW"/>
</dbReference>
<dbReference type="InterPro" id="IPR018136">
    <property type="entry name" value="Aconitase_4Fe-4S_BS"/>
</dbReference>
<proteinExistence type="inferred from homology"/>
<dbReference type="Gene3D" id="3.30.1520.10">
    <property type="entry name" value="Phox-like domain"/>
    <property type="match status" value="1"/>
</dbReference>
<evidence type="ECO:0000256" key="13">
    <source>
        <dbReference type="ARBA" id="ARBA00023239"/>
    </source>
</evidence>
<dbReference type="InterPro" id="IPR005135">
    <property type="entry name" value="Endo/exonuclease/phosphatase"/>
</dbReference>
<dbReference type="Pfam" id="PF00694">
    <property type="entry name" value="Aconitase_C"/>
    <property type="match status" value="1"/>
</dbReference>
<keyword evidence="5 18" id="KW-0863">Zinc-finger</keyword>
<dbReference type="GO" id="GO:0006099">
    <property type="term" value="P:tricarboxylic acid cycle"/>
    <property type="evidence" value="ECO:0007669"/>
    <property type="project" value="InterPro"/>
</dbReference>
<dbReference type="FunFam" id="3.20.19.10:FF:000002">
    <property type="entry name" value="Aconitate hydratase, mitochondrial"/>
    <property type="match status" value="1"/>
</dbReference>
<evidence type="ECO:0000256" key="6">
    <source>
        <dbReference type="ARBA" id="ARBA00022801"/>
    </source>
</evidence>
<keyword evidence="13" id="KW-0456">Lyase</keyword>
<dbReference type="InterPro" id="IPR006248">
    <property type="entry name" value="Aconitase_mito-like"/>
</dbReference>
<dbReference type="CDD" id="cd15858">
    <property type="entry name" value="SNARE_VAM7"/>
    <property type="match status" value="1"/>
</dbReference>
<evidence type="ECO:0000256" key="16">
    <source>
        <dbReference type="PIRSR" id="PIRSR604808-2"/>
    </source>
</evidence>
<dbReference type="Gene3D" id="3.30.499.10">
    <property type="entry name" value="Aconitase, domain 3"/>
    <property type="match status" value="2"/>
</dbReference>
<dbReference type="GO" id="GO:0008270">
    <property type="term" value="F:zinc ion binding"/>
    <property type="evidence" value="ECO:0007669"/>
    <property type="project" value="UniProtKB-KW"/>
</dbReference>
<dbReference type="Pfam" id="PF00330">
    <property type="entry name" value="Aconitase"/>
    <property type="match status" value="1"/>
</dbReference>
<dbReference type="Gene3D" id="3.40.1060.10">
    <property type="entry name" value="Aconitase, Domain 2"/>
    <property type="match status" value="1"/>
</dbReference>
<dbReference type="FunFam" id="3.30.499.10:FF:000004">
    <property type="entry name" value="Aconitate hydratase, mitochondrial"/>
    <property type="match status" value="1"/>
</dbReference>
<evidence type="ECO:0000256" key="11">
    <source>
        <dbReference type="ARBA" id="ARBA00023014"/>
    </source>
</evidence>
<feature type="site" description="Transition state stabilizer" evidence="17">
    <location>
        <position position="257"/>
    </location>
</feature>
<dbReference type="NCBIfam" id="TIGR01340">
    <property type="entry name" value="aconitase_mito"/>
    <property type="match status" value="1"/>
</dbReference>
<dbReference type="GO" id="GO:0006281">
    <property type="term" value="P:DNA repair"/>
    <property type="evidence" value="ECO:0007669"/>
    <property type="project" value="InterPro"/>
</dbReference>
<keyword evidence="12" id="KW-0496">Mitochondrion</keyword>
<dbReference type="Pfam" id="PF03372">
    <property type="entry name" value="Exo_endo_phos"/>
    <property type="match status" value="1"/>
</dbReference>
<keyword evidence="4 16" id="KW-0479">Metal-binding</keyword>
<protein>
    <recommendedName>
        <fullName evidence="3">DNA-(apurinic or apyrimidinic site) endonuclease 2</fullName>
    </recommendedName>
</protein>
<feature type="compositionally biased region" description="Basic and acidic residues" evidence="19">
    <location>
        <begin position="727"/>
        <end position="736"/>
    </location>
</feature>
<dbReference type="InterPro" id="IPR015931">
    <property type="entry name" value="Acnase/IPM_dHydase_lsu_aba_1/3"/>
</dbReference>
<name>A0A4T0GWZ0_WALIC</name>
<evidence type="ECO:0000256" key="14">
    <source>
        <dbReference type="ARBA" id="ARBA00023242"/>
    </source>
</evidence>
<keyword evidence="14" id="KW-0539">Nucleus</keyword>
<dbReference type="Gene3D" id="3.60.10.10">
    <property type="entry name" value="Endonuclease/exonuclease/phosphatase"/>
    <property type="match status" value="1"/>
</dbReference>
<evidence type="ECO:0000256" key="19">
    <source>
        <dbReference type="SAM" id="MobiDB-lite"/>
    </source>
</evidence>
<dbReference type="InterPro" id="IPR001030">
    <property type="entry name" value="Acoase/IPM_deHydtase_lsu_aba"/>
</dbReference>
<feature type="compositionally biased region" description="Polar residues" evidence="19">
    <location>
        <begin position="710"/>
        <end position="726"/>
    </location>
</feature>
<accession>A0A4T0GWZ0</accession>
<dbReference type="InterPro" id="IPR036691">
    <property type="entry name" value="Endo/exonu/phosph_ase_sf"/>
</dbReference>
<dbReference type="PROSITE" id="PS01244">
    <property type="entry name" value="ACONITASE_2"/>
    <property type="match status" value="1"/>
</dbReference>
<dbReference type="FunFam" id="3.30.499.10:FF:000003">
    <property type="entry name" value="Aconitate hydratase, mitochondrial"/>
    <property type="match status" value="1"/>
</dbReference>
<evidence type="ECO:0000256" key="5">
    <source>
        <dbReference type="ARBA" id="ARBA00022771"/>
    </source>
</evidence>
<dbReference type="SUPFAM" id="SSF58038">
    <property type="entry name" value="SNARE fusion complex"/>
    <property type="match status" value="1"/>
</dbReference>
<evidence type="ECO:0000313" key="22">
    <source>
        <dbReference type="Proteomes" id="UP000306954"/>
    </source>
</evidence>
<evidence type="ECO:0000256" key="17">
    <source>
        <dbReference type="PIRSR" id="PIRSR604808-3"/>
    </source>
</evidence>
<feature type="binding site" evidence="16">
    <location>
        <position position="361"/>
    </location>
    <ligand>
        <name>Mg(2+)</name>
        <dbReference type="ChEBI" id="CHEBI:18420"/>
        <label>1</label>
    </ligand>
</feature>
<evidence type="ECO:0000313" key="21">
    <source>
        <dbReference type="EMBL" id="TIB07708.1"/>
    </source>
</evidence>